<evidence type="ECO:0000313" key="1">
    <source>
        <dbReference type="EMBL" id="KAK3775592.1"/>
    </source>
</evidence>
<reference evidence="1" key="1">
    <citation type="journal article" date="2023" name="G3 (Bethesda)">
        <title>A reference genome for the long-term kleptoplast-retaining sea slug Elysia crispata morphotype clarki.</title>
        <authorList>
            <person name="Eastman K.E."/>
            <person name="Pendleton A.L."/>
            <person name="Shaikh M.A."/>
            <person name="Suttiyut T."/>
            <person name="Ogas R."/>
            <person name="Tomko P."/>
            <person name="Gavelis G."/>
            <person name="Widhalm J.R."/>
            <person name="Wisecaver J.H."/>
        </authorList>
    </citation>
    <scope>NUCLEOTIDE SEQUENCE</scope>
    <source>
        <strain evidence="1">ECLA1</strain>
    </source>
</reference>
<keyword evidence="2" id="KW-1185">Reference proteome</keyword>
<organism evidence="1 2">
    <name type="scientific">Elysia crispata</name>
    <name type="common">lettuce slug</name>
    <dbReference type="NCBI Taxonomy" id="231223"/>
    <lineage>
        <taxon>Eukaryota</taxon>
        <taxon>Metazoa</taxon>
        <taxon>Spiralia</taxon>
        <taxon>Lophotrochozoa</taxon>
        <taxon>Mollusca</taxon>
        <taxon>Gastropoda</taxon>
        <taxon>Heterobranchia</taxon>
        <taxon>Euthyneura</taxon>
        <taxon>Panpulmonata</taxon>
        <taxon>Sacoglossa</taxon>
        <taxon>Placobranchoidea</taxon>
        <taxon>Plakobranchidae</taxon>
        <taxon>Elysia</taxon>
    </lineage>
</organism>
<evidence type="ECO:0000313" key="2">
    <source>
        <dbReference type="Proteomes" id="UP001283361"/>
    </source>
</evidence>
<proteinExistence type="predicted"/>
<sequence length="81" mass="9516">MYSVDLEYKYKRTIIILIANDGISWNIWRLINVKGRYGKKASRERRTNAAPALRLKHQCSMQRTKISNTCIIRFLTVMGQL</sequence>
<dbReference type="EMBL" id="JAWDGP010003304">
    <property type="protein sequence ID" value="KAK3775592.1"/>
    <property type="molecule type" value="Genomic_DNA"/>
</dbReference>
<gene>
    <name evidence="1" type="ORF">RRG08_020780</name>
</gene>
<dbReference type="Proteomes" id="UP001283361">
    <property type="component" value="Unassembled WGS sequence"/>
</dbReference>
<accession>A0AAE1DM67</accession>
<comment type="caution">
    <text evidence="1">The sequence shown here is derived from an EMBL/GenBank/DDBJ whole genome shotgun (WGS) entry which is preliminary data.</text>
</comment>
<name>A0AAE1DM67_9GAST</name>
<protein>
    <submittedName>
        <fullName evidence="1">Uncharacterized protein</fullName>
    </submittedName>
</protein>
<dbReference type="AlphaFoldDB" id="A0AAE1DM67"/>